<organism evidence="21 22">
    <name type="scientific">Trichinella murrelli</name>
    <dbReference type="NCBI Taxonomy" id="144512"/>
    <lineage>
        <taxon>Eukaryota</taxon>
        <taxon>Metazoa</taxon>
        <taxon>Ecdysozoa</taxon>
        <taxon>Nematoda</taxon>
        <taxon>Enoplea</taxon>
        <taxon>Dorylaimia</taxon>
        <taxon>Trichinellida</taxon>
        <taxon>Trichinellidae</taxon>
        <taxon>Trichinella</taxon>
    </lineage>
</organism>
<dbReference type="GO" id="GO:0006661">
    <property type="term" value="P:phosphatidylinositol biosynthetic process"/>
    <property type="evidence" value="ECO:0007669"/>
    <property type="project" value="TreeGrafter"/>
</dbReference>
<keyword evidence="9" id="KW-0479">Metal-binding</keyword>
<comment type="similarity">
    <text evidence="4 18 19">Belongs to the CDP-alcohol phosphatidyltransferase class-I family.</text>
</comment>
<evidence type="ECO:0000256" key="20">
    <source>
        <dbReference type="SAM" id="Phobius"/>
    </source>
</evidence>
<evidence type="ECO:0000256" key="5">
    <source>
        <dbReference type="ARBA" id="ARBA00013212"/>
    </source>
</evidence>
<dbReference type="GO" id="GO:0005794">
    <property type="term" value="C:Golgi apparatus"/>
    <property type="evidence" value="ECO:0007669"/>
    <property type="project" value="TreeGrafter"/>
</dbReference>
<name>A0A0V0TQ89_9BILA</name>
<evidence type="ECO:0000256" key="3">
    <source>
        <dbReference type="ARBA" id="ARBA00004141"/>
    </source>
</evidence>
<keyword evidence="8 20" id="KW-0812">Transmembrane</keyword>
<keyword evidence="13 18" id="KW-0472">Membrane</keyword>
<keyword evidence="6 18" id="KW-0444">Lipid biosynthesis</keyword>
<dbReference type="EMBL" id="JYDJ01000178">
    <property type="protein sequence ID" value="KRX41173.1"/>
    <property type="molecule type" value="Genomic_DNA"/>
</dbReference>
<keyword evidence="22" id="KW-1185">Reference proteome</keyword>
<comment type="cofactor">
    <cofactor evidence="1">
        <name>Mn(2+)</name>
        <dbReference type="ChEBI" id="CHEBI:29035"/>
    </cofactor>
</comment>
<protein>
    <recommendedName>
        <fullName evidence="17 18">CDP-diacylglycerol--inositol 3-phosphatidyltransferase</fullName>
        <ecNumber evidence="5 18">2.7.8.11</ecNumber>
    </recommendedName>
</protein>
<evidence type="ECO:0000256" key="17">
    <source>
        <dbReference type="ARBA" id="ARBA00070582"/>
    </source>
</evidence>
<evidence type="ECO:0000256" key="2">
    <source>
        <dbReference type="ARBA" id="ARBA00001946"/>
    </source>
</evidence>
<comment type="subcellular location">
    <subcellularLocation>
        <location evidence="3">Membrane</location>
        <topology evidence="3">Multi-pass membrane protein</topology>
    </subcellularLocation>
</comment>
<dbReference type="PANTHER" id="PTHR15362">
    <property type="entry name" value="PHOSPHATIDYLINOSITOL SYNTHASE"/>
    <property type="match status" value="1"/>
</dbReference>
<feature type="transmembrane region" description="Helical" evidence="20">
    <location>
        <begin position="182"/>
        <end position="203"/>
    </location>
</feature>
<comment type="cofactor">
    <cofactor evidence="2">
        <name>Mg(2+)</name>
        <dbReference type="ChEBI" id="CHEBI:18420"/>
    </cofactor>
</comment>
<dbReference type="EC" id="2.7.8.11" evidence="5 18"/>
<dbReference type="InterPro" id="IPR000462">
    <property type="entry name" value="CDP-OH_P_trans"/>
</dbReference>
<keyword evidence="12 18" id="KW-0443">Lipid metabolism</keyword>
<keyword evidence="11 20" id="KW-1133">Transmembrane helix</keyword>
<dbReference type="Pfam" id="PF01066">
    <property type="entry name" value="CDP-OH_P_transf"/>
    <property type="match status" value="1"/>
</dbReference>
<gene>
    <name evidence="21" type="primary">Cdipt</name>
    <name evidence="21" type="ORF">T05_14814</name>
</gene>
<dbReference type="InterPro" id="IPR043130">
    <property type="entry name" value="CDP-OH_PTrfase_TM_dom"/>
</dbReference>
<evidence type="ECO:0000256" key="14">
    <source>
        <dbReference type="ARBA" id="ARBA00023209"/>
    </source>
</evidence>
<dbReference type="GO" id="GO:0003881">
    <property type="term" value="F:CDP-diacylglycerol-inositol 3-phosphatidyltransferase activity"/>
    <property type="evidence" value="ECO:0007669"/>
    <property type="project" value="UniProtKB-UniRule"/>
</dbReference>
<dbReference type="PROSITE" id="PS00379">
    <property type="entry name" value="CDP_ALCOHOL_P_TRANSF"/>
    <property type="match status" value="1"/>
</dbReference>
<evidence type="ECO:0000256" key="15">
    <source>
        <dbReference type="ARBA" id="ARBA00023211"/>
    </source>
</evidence>
<feature type="transmembrane region" description="Helical" evidence="20">
    <location>
        <begin position="36"/>
        <end position="57"/>
    </location>
</feature>
<keyword evidence="16 18" id="KW-1208">Phospholipid metabolism</keyword>
<evidence type="ECO:0000256" key="18">
    <source>
        <dbReference type="PIRNR" id="PIRNR000848"/>
    </source>
</evidence>
<evidence type="ECO:0000256" key="16">
    <source>
        <dbReference type="ARBA" id="ARBA00023264"/>
    </source>
</evidence>
<evidence type="ECO:0000256" key="4">
    <source>
        <dbReference type="ARBA" id="ARBA00010441"/>
    </source>
</evidence>
<keyword evidence="10" id="KW-0460">Magnesium</keyword>
<feature type="transmembrane region" description="Helical" evidence="20">
    <location>
        <begin position="69"/>
        <end position="93"/>
    </location>
</feature>
<evidence type="ECO:0000256" key="13">
    <source>
        <dbReference type="ARBA" id="ARBA00023136"/>
    </source>
</evidence>
<evidence type="ECO:0000256" key="12">
    <source>
        <dbReference type="ARBA" id="ARBA00023098"/>
    </source>
</evidence>
<evidence type="ECO:0000256" key="7">
    <source>
        <dbReference type="ARBA" id="ARBA00022679"/>
    </source>
</evidence>
<dbReference type="PANTHER" id="PTHR15362:SF4">
    <property type="entry name" value="CDP-DIACYLGLYCEROL--INOSITOL 3-PHOSPHATIDYLTRANSFERASE"/>
    <property type="match status" value="1"/>
</dbReference>
<dbReference type="GO" id="GO:0016020">
    <property type="term" value="C:membrane"/>
    <property type="evidence" value="ECO:0007669"/>
    <property type="project" value="UniProtKB-SubCell"/>
</dbReference>
<comment type="catalytic activity">
    <reaction evidence="18">
        <text>a CDP-1,2-diacyl-sn-glycerol + myo-inositol = a 1,2-diacyl-sn-glycero-3-phospho-(1D-myo-inositol) + CMP + H(+)</text>
        <dbReference type="Rhea" id="RHEA:11580"/>
        <dbReference type="ChEBI" id="CHEBI:15378"/>
        <dbReference type="ChEBI" id="CHEBI:17268"/>
        <dbReference type="ChEBI" id="CHEBI:57880"/>
        <dbReference type="ChEBI" id="CHEBI:58332"/>
        <dbReference type="ChEBI" id="CHEBI:60377"/>
        <dbReference type="EC" id="2.7.8.11"/>
    </reaction>
</comment>
<proteinExistence type="inferred from homology"/>
<dbReference type="STRING" id="144512.A0A0V0TQ89"/>
<evidence type="ECO:0000256" key="6">
    <source>
        <dbReference type="ARBA" id="ARBA00022516"/>
    </source>
</evidence>
<dbReference type="AlphaFoldDB" id="A0A0V0TQ89"/>
<dbReference type="Proteomes" id="UP000055048">
    <property type="component" value="Unassembled WGS sequence"/>
</dbReference>
<dbReference type="Gene3D" id="1.20.120.1760">
    <property type="match status" value="1"/>
</dbReference>
<feature type="transmembrane region" description="Helical" evidence="20">
    <location>
        <begin position="145"/>
        <end position="162"/>
    </location>
</feature>
<dbReference type="InterPro" id="IPR014387">
    <property type="entry name" value="CDP_diag_ino_3_P_euk"/>
</dbReference>
<dbReference type="InterPro" id="IPR048254">
    <property type="entry name" value="CDP_ALCOHOL_P_TRANSF_CS"/>
</dbReference>
<dbReference type="GO" id="GO:0046872">
    <property type="term" value="F:metal ion binding"/>
    <property type="evidence" value="ECO:0007669"/>
    <property type="project" value="UniProtKB-KW"/>
</dbReference>
<dbReference type="PIRSF" id="PIRSF000848">
    <property type="entry name" value="CDP_diag_ino_3_P"/>
    <property type="match status" value="1"/>
</dbReference>
<keyword evidence="15" id="KW-0464">Manganese</keyword>
<keyword evidence="14 18" id="KW-0594">Phospholipid biosynthesis</keyword>
<accession>A0A0V0TQ89</accession>
<comment type="caution">
    <text evidence="21">The sequence shown here is derived from an EMBL/GenBank/DDBJ whole genome shotgun (WGS) entry which is preliminary data.</text>
</comment>
<evidence type="ECO:0000256" key="11">
    <source>
        <dbReference type="ARBA" id="ARBA00022989"/>
    </source>
</evidence>
<keyword evidence="7 18" id="KW-0808">Transferase</keyword>
<dbReference type="FunFam" id="1.20.120.1760:FF:000003">
    <property type="entry name" value="CDP-diacylglycerol--inositol 3-phosphatidyltransferase"/>
    <property type="match status" value="1"/>
</dbReference>
<evidence type="ECO:0000256" key="1">
    <source>
        <dbReference type="ARBA" id="ARBA00001936"/>
    </source>
</evidence>
<evidence type="ECO:0000256" key="19">
    <source>
        <dbReference type="RuleBase" id="RU003750"/>
    </source>
</evidence>
<sequence length="227" mass="26083">MENNIFLFVPNIIGYIRILLIGLSCFYMSRDCVRAALYYLVSCLLDAVDGYAARFFNQNSRFGAMLDMLIDRCTTLCLLFVLCHFYPNLILLFQMIGSIDIASHWLHMHWFIEENYYNDISGGKSHKTVTEDTHWLLKFYYTSRAFLFFMCLGNEAFFWLLYVGHFTNGPAIPLLNTNLIPMLALIFCPVATLKTAISLVHLASASRDIARIDAAEIQLKVTNEKVE</sequence>
<evidence type="ECO:0000313" key="21">
    <source>
        <dbReference type="EMBL" id="KRX41173.1"/>
    </source>
</evidence>
<dbReference type="OrthoDB" id="10251079at2759"/>
<evidence type="ECO:0000256" key="10">
    <source>
        <dbReference type="ARBA" id="ARBA00022842"/>
    </source>
</evidence>
<evidence type="ECO:0000256" key="8">
    <source>
        <dbReference type="ARBA" id="ARBA00022692"/>
    </source>
</evidence>
<feature type="transmembrane region" description="Helical" evidence="20">
    <location>
        <begin position="12"/>
        <end position="29"/>
    </location>
</feature>
<evidence type="ECO:0000256" key="9">
    <source>
        <dbReference type="ARBA" id="ARBA00022723"/>
    </source>
</evidence>
<reference evidence="21 22" key="1">
    <citation type="submission" date="2015-01" db="EMBL/GenBank/DDBJ databases">
        <title>Evolution of Trichinella species and genotypes.</title>
        <authorList>
            <person name="Korhonen P.K."/>
            <person name="Edoardo P."/>
            <person name="Giuseppe L.R."/>
            <person name="Gasser R.B."/>
        </authorList>
    </citation>
    <scope>NUCLEOTIDE SEQUENCE [LARGE SCALE GENOMIC DNA]</scope>
    <source>
        <strain evidence="21">ISS417</strain>
    </source>
</reference>
<evidence type="ECO:0000313" key="22">
    <source>
        <dbReference type="Proteomes" id="UP000055048"/>
    </source>
</evidence>